<gene>
    <name evidence="2" type="ORF">PO878_05110</name>
</gene>
<evidence type="ECO:0000313" key="3">
    <source>
        <dbReference type="Proteomes" id="UP001216390"/>
    </source>
</evidence>
<dbReference type="RefSeq" id="WP_272737618.1">
    <property type="nucleotide sequence ID" value="NZ_CP116942.1"/>
</dbReference>
<evidence type="ECO:0000313" key="2">
    <source>
        <dbReference type="EMBL" id="WCO68101.1"/>
    </source>
</evidence>
<dbReference type="EMBL" id="CP116942">
    <property type="protein sequence ID" value="WCO68101.1"/>
    <property type="molecule type" value="Genomic_DNA"/>
</dbReference>
<feature type="compositionally biased region" description="Low complexity" evidence="1">
    <location>
        <begin position="1"/>
        <end position="11"/>
    </location>
</feature>
<feature type="compositionally biased region" description="Low complexity" evidence="1">
    <location>
        <begin position="47"/>
        <end position="67"/>
    </location>
</feature>
<proteinExistence type="predicted"/>
<sequence>MRTTPAPTASTRRPHRVRRSLTAGTAAVALVVGLAACGGGSDDSAEVVEPAPTTAAAPQETPTTAADEPVEPDEPPTTVEEDDPSEEMDAPVEPDDIDPAELDDAQDRVERINLTSEDLPAEWVSEPADDEIGSVLQTCTTSGVDENVVARDRSDRFSLPTGDGGGLGLDTSSGYLVDEATAEDLVAELGSEAFAACATEELLSADGVTIEGALSPVDGLSGYGDEVVALQGGFDLSDETGATAHLDASVIAIRTDQVLTIVSATALDTEGDEALLAQVLDLVAERQEL</sequence>
<accession>A0AAE9Y987</accession>
<feature type="compositionally biased region" description="Acidic residues" evidence="1">
    <location>
        <begin position="68"/>
        <end position="100"/>
    </location>
</feature>
<feature type="region of interest" description="Disordered" evidence="1">
    <location>
        <begin position="1"/>
        <end position="21"/>
    </location>
</feature>
<dbReference type="KEGG" id="ima:PO878_05110"/>
<reference evidence="2" key="1">
    <citation type="submission" date="2023-01" db="EMBL/GenBank/DDBJ databases">
        <title>The diversity of Class Acidimicrobiia in South China Sea sediment environments and the proposal of Iamia marina sp. nov., a novel species of the genus Iamia.</title>
        <authorList>
            <person name="He Y."/>
            <person name="Tian X."/>
        </authorList>
    </citation>
    <scope>NUCLEOTIDE SEQUENCE</scope>
    <source>
        <strain evidence="2">DSM 19957</strain>
    </source>
</reference>
<protein>
    <submittedName>
        <fullName evidence="2">Uncharacterized protein</fullName>
    </submittedName>
</protein>
<dbReference type="AlphaFoldDB" id="A0AAE9Y987"/>
<feature type="region of interest" description="Disordered" evidence="1">
    <location>
        <begin position="36"/>
        <end position="100"/>
    </location>
</feature>
<dbReference type="Proteomes" id="UP001216390">
    <property type="component" value="Chromosome"/>
</dbReference>
<organism evidence="2 3">
    <name type="scientific">Iamia majanohamensis</name>
    <dbReference type="NCBI Taxonomy" id="467976"/>
    <lineage>
        <taxon>Bacteria</taxon>
        <taxon>Bacillati</taxon>
        <taxon>Actinomycetota</taxon>
        <taxon>Acidimicrobiia</taxon>
        <taxon>Acidimicrobiales</taxon>
        <taxon>Iamiaceae</taxon>
        <taxon>Iamia</taxon>
    </lineage>
</organism>
<keyword evidence="3" id="KW-1185">Reference proteome</keyword>
<evidence type="ECO:0000256" key="1">
    <source>
        <dbReference type="SAM" id="MobiDB-lite"/>
    </source>
</evidence>
<name>A0AAE9Y987_9ACTN</name>